<feature type="chain" id="PRO_5040837885" description="glucan 1,4-alpha-glucosidase" evidence="12">
    <location>
        <begin position="21"/>
        <end position="502"/>
    </location>
</feature>
<dbReference type="InterPro" id="IPR046966">
    <property type="entry name" value="Glucoamylase_active_site"/>
</dbReference>
<dbReference type="PRINTS" id="PR00736">
    <property type="entry name" value="GLHYDRLASE15"/>
</dbReference>
<dbReference type="PANTHER" id="PTHR31616">
    <property type="entry name" value="TREHALASE"/>
    <property type="match status" value="1"/>
</dbReference>
<dbReference type="AlphaFoldDB" id="A0A9W9SIT5"/>
<sequence length="502" mass="53457">MVGANLLTLALLVPAAVSSAIHPGAHRRQSGLDGFVKSESSISLQGILNNIGPSGSAVSGASAGVVVASPSKTNPNYFYTWSRDAALTLKVLIDQFIAGDSSLETVIQQYISAQAKLQAVSNPSGDLSNGAGLGEPKFETNVTAFTGDWGRPQRDGPALRATALIAYGNHLLSSGKQSVVKSNIWPIVQNDLNYVAQYWNQTGFDLWEEVQGSSFFTIAAQHRALVEGSAFAKSLGESCDGCDSQAPQDFWNGTAVISNLANNGRSGLDVNSILSSIQTFDPSATCDDSTFQPCSARALLAHKAVVDSFRSIYKINSGKEAGKAVAIGRYPEDTYQGGNPWYLATLAAAEQLYDALYQWKKQGSLAITQTSLPFFQDLDSTARVGNYSSSSSTYSSLTGAVQTYADGFFSVVQQYTPSNGSLAEQFTRDDGTAISARDLTWSYAAFLTASDRRSGTVPASWGGIWCQSSADAVPGQLGHWFLFHSKCGILVVSAVYETLDKH</sequence>
<dbReference type="PANTHER" id="PTHR31616:SF12">
    <property type="entry name" value="GLUCOAMYLASE"/>
    <property type="match status" value="1"/>
</dbReference>
<keyword evidence="15" id="KW-1185">Reference proteome</keyword>
<keyword evidence="6" id="KW-0325">Glycoprotein</keyword>
<evidence type="ECO:0000256" key="1">
    <source>
        <dbReference type="ARBA" id="ARBA00001863"/>
    </source>
</evidence>
<evidence type="ECO:0000256" key="3">
    <source>
        <dbReference type="ARBA" id="ARBA00012593"/>
    </source>
</evidence>
<evidence type="ECO:0000256" key="5">
    <source>
        <dbReference type="ARBA" id="ARBA00022801"/>
    </source>
</evidence>
<feature type="domain" description="GH15-like" evidence="13">
    <location>
        <begin position="42"/>
        <end position="450"/>
    </location>
</feature>
<comment type="caution">
    <text evidence="14">The sequence shown here is derived from an EMBL/GenBank/DDBJ whole genome shotgun (WGS) entry which is preliminary data.</text>
</comment>
<dbReference type="RefSeq" id="XP_056483187.1">
    <property type="nucleotide sequence ID" value="XM_056637157.1"/>
</dbReference>
<dbReference type="EMBL" id="JAPZBU010000011">
    <property type="protein sequence ID" value="KAJ5379401.1"/>
    <property type="molecule type" value="Genomic_DNA"/>
</dbReference>
<dbReference type="FunFam" id="1.50.10.10:FF:000018">
    <property type="entry name" value="Glucoamylase"/>
    <property type="match status" value="1"/>
</dbReference>
<feature type="signal peptide" evidence="12">
    <location>
        <begin position="1"/>
        <end position="20"/>
    </location>
</feature>
<dbReference type="InterPro" id="IPR008928">
    <property type="entry name" value="6-hairpin_glycosidase_sf"/>
</dbReference>
<evidence type="ECO:0000256" key="7">
    <source>
        <dbReference type="ARBA" id="ARBA00023277"/>
    </source>
</evidence>
<accession>A0A9W9SIT5</accession>
<keyword evidence="7" id="KW-0119">Carbohydrate metabolism</keyword>
<dbReference type="Pfam" id="PF00723">
    <property type="entry name" value="Glyco_hydro_15"/>
    <property type="match status" value="1"/>
</dbReference>
<dbReference type="InterPro" id="IPR012341">
    <property type="entry name" value="6hp_glycosidase-like_sf"/>
</dbReference>
<evidence type="ECO:0000256" key="8">
    <source>
        <dbReference type="ARBA" id="ARBA00023295"/>
    </source>
</evidence>
<gene>
    <name evidence="14" type="ORF">N7509_012520</name>
</gene>
<comment type="catalytic activity">
    <reaction evidence="1">
        <text>Hydrolysis of terminal (1-&gt;4)-linked alpha-D-glucose residues successively from non-reducing ends of the chains with release of beta-D-glucose.</text>
        <dbReference type="EC" id="3.2.1.3"/>
    </reaction>
</comment>
<dbReference type="GO" id="GO:0000272">
    <property type="term" value="P:polysaccharide catabolic process"/>
    <property type="evidence" value="ECO:0007669"/>
    <property type="project" value="UniProtKB-KW"/>
</dbReference>
<evidence type="ECO:0000256" key="9">
    <source>
        <dbReference type="ARBA" id="ARBA00023326"/>
    </source>
</evidence>
<name>A0A9W9SIT5_9EURO</name>
<evidence type="ECO:0000256" key="10">
    <source>
        <dbReference type="ARBA" id="ARBA00033442"/>
    </source>
</evidence>
<evidence type="ECO:0000313" key="14">
    <source>
        <dbReference type="EMBL" id="KAJ5379401.1"/>
    </source>
</evidence>
<dbReference type="GO" id="GO:0000324">
    <property type="term" value="C:fungal-type vacuole"/>
    <property type="evidence" value="ECO:0007669"/>
    <property type="project" value="TreeGrafter"/>
</dbReference>
<reference evidence="14" key="2">
    <citation type="journal article" date="2023" name="IMA Fungus">
        <title>Comparative genomic study of the Penicillium genus elucidates a diverse pangenome and 15 lateral gene transfer events.</title>
        <authorList>
            <person name="Petersen C."/>
            <person name="Sorensen T."/>
            <person name="Nielsen M.R."/>
            <person name="Sondergaard T.E."/>
            <person name="Sorensen J.L."/>
            <person name="Fitzpatrick D.A."/>
            <person name="Frisvad J.C."/>
            <person name="Nielsen K.L."/>
        </authorList>
    </citation>
    <scope>NUCLEOTIDE SEQUENCE</scope>
    <source>
        <strain evidence="14">IBT 29677</strain>
    </source>
</reference>
<reference evidence="14" key="1">
    <citation type="submission" date="2022-12" db="EMBL/GenBank/DDBJ databases">
        <authorList>
            <person name="Petersen C."/>
        </authorList>
    </citation>
    <scope>NUCLEOTIDE SEQUENCE</scope>
    <source>
        <strain evidence="14">IBT 29677</strain>
    </source>
</reference>
<keyword evidence="8" id="KW-0326">Glycosidase</keyword>
<evidence type="ECO:0000256" key="12">
    <source>
        <dbReference type="SAM" id="SignalP"/>
    </source>
</evidence>
<evidence type="ECO:0000256" key="6">
    <source>
        <dbReference type="ARBA" id="ARBA00023180"/>
    </source>
</evidence>
<keyword evidence="9" id="KW-0624">Polysaccharide degradation</keyword>
<dbReference type="EC" id="3.2.1.3" evidence="3"/>
<dbReference type="Gene3D" id="1.50.10.10">
    <property type="match status" value="1"/>
</dbReference>
<dbReference type="GO" id="GO:0004339">
    <property type="term" value="F:glucan 1,4-alpha-glucosidase activity"/>
    <property type="evidence" value="ECO:0007669"/>
    <property type="project" value="UniProtKB-EC"/>
</dbReference>
<keyword evidence="5 14" id="KW-0378">Hydrolase</keyword>
<dbReference type="InterPro" id="IPR011613">
    <property type="entry name" value="GH15-like"/>
</dbReference>
<dbReference type="Proteomes" id="UP001147747">
    <property type="component" value="Unassembled WGS sequence"/>
</dbReference>
<proteinExistence type="inferred from homology"/>
<protein>
    <recommendedName>
        <fullName evidence="3">glucan 1,4-alpha-glucosidase</fullName>
        <ecNumber evidence="3">3.2.1.3</ecNumber>
    </recommendedName>
    <alternativeName>
        <fullName evidence="11">1,4-alpha-D-glucan glucohydrolase</fullName>
    </alternativeName>
    <alternativeName>
        <fullName evidence="10">Glucan 1,4-alpha-glucosidase</fullName>
    </alternativeName>
</protein>
<keyword evidence="4 12" id="KW-0732">Signal</keyword>
<dbReference type="GeneID" id="81376137"/>
<comment type="similarity">
    <text evidence="2">Belongs to the glycosyl hydrolase 15 family.</text>
</comment>
<evidence type="ECO:0000313" key="15">
    <source>
        <dbReference type="Proteomes" id="UP001147747"/>
    </source>
</evidence>
<evidence type="ECO:0000256" key="2">
    <source>
        <dbReference type="ARBA" id="ARBA00006188"/>
    </source>
</evidence>
<dbReference type="PROSITE" id="PS00820">
    <property type="entry name" value="GLUCOAMYLASE"/>
    <property type="match status" value="1"/>
</dbReference>
<dbReference type="SUPFAM" id="SSF48208">
    <property type="entry name" value="Six-hairpin glycosidases"/>
    <property type="match status" value="1"/>
</dbReference>
<evidence type="ECO:0000259" key="13">
    <source>
        <dbReference type="Pfam" id="PF00723"/>
    </source>
</evidence>
<dbReference type="InterPro" id="IPR000165">
    <property type="entry name" value="Glucoamylase"/>
</dbReference>
<organism evidence="14 15">
    <name type="scientific">Penicillium cosmopolitanum</name>
    <dbReference type="NCBI Taxonomy" id="1131564"/>
    <lineage>
        <taxon>Eukaryota</taxon>
        <taxon>Fungi</taxon>
        <taxon>Dikarya</taxon>
        <taxon>Ascomycota</taxon>
        <taxon>Pezizomycotina</taxon>
        <taxon>Eurotiomycetes</taxon>
        <taxon>Eurotiomycetidae</taxon>
        <taxon>Eurotiales</taxon>
        <taxon>Aspergillaceae</taxon>
        <taxon>Penicillium</taxon>
    </lineage>
</organism>
<evidence type="ECO:0000256" key="4">
    <source>
        <dbReference type="ARBA" id="ARBA00022729"/>
    </source>
</evidence>
<dbReference type="OrthoDB" id="6123450at2759"/>
<evidence type="ECO:0000256" key="11">
    <source>
        <dbReference type="ARBA" id="ARBA00033473"/>
    </source>
</evidence>